<proteinExistence type="predicted"/>
<organism evidence="1">
    <name type="scientific">marine sediment metagenome</name>
    <dbReference type="NCBI Taxonomy" id="412755"/>
    <lineage>
        <taxon>unclassified sequences</taxon>
        <taxon>metagenomes</taxon>
        <taxon>ecological metagenomes</taxon>
    </lineage>
</organism>
<protein>
    <submittedName>
        <fullName evidence="1">Uncharacterized protein</fullName>
    </submittedName>
</protein>
<gene>
    <name evidence="1" type="ORF">LCGC14_2497110</name>
</gene>
<dbReference type="AlphaFoldDB" id="A0A0F9BR06"/>
<sequence length="106" mass="11909">MKTYQVEKEITLHVSAEGSGKDWYWSFLNWEGLGADEMDAIANSNGDEFIIWDAVVTRDGDDFLIQGCTECSGDGEACEVRIDKSLVTFDYNYGCRDSTFLQELGD</sequence>
<accession>A0A0F9BR06</accession>
<name>A0A0F9BR06_9ZZZZ</name>
<comment type="caution">
    <text evidence="1">The sequence shown here is derived from an EMBL/GenBank/DDBJ whole genome shotgun (WGS) entry which is preliminary data.</text>
</comment>
<reference evidence="1" key="1">
    <citation type="journal article" date="2015" name="Nature">
        <title>Complex archaea that bridge the gap between prokaryotes and eukaryotes.</title>
        <authorList>
            <person name="Spang A."/>
            <person name="Saw J.H."/>
            <person name="Jorgensen S.L."/>
            <person name="Zaremba-Niedzwiedzka K."/>
            <person name="Martijn J."/>
            <person name="Lind A.E."/>
            <person name="van Eijk R."/>
            <person name="Schleper C."/>
            <person name="Guy L."/>
            <person name="Ettema T.J."/>
        </authorList>
    </citation>
    <scope>NUCLEOTIDE SEQUENCE</scope>
</reference>
<evidence type="ECO:0000313" key="1">
    <source>
        <dbReference type="EMBL" id="KKL16287.1"/>
    </source>
</evidence>
<dbReference type="EMBL" id="LAZR01039722">
    <property type="protein sequence ID" value="KKL16287.1"/>
    <property type="molecule type" value="Genomic_DNA"/>
</dbReference>